<evidence type="ECO:0000313" key="2">
    <source>
        <dbReference type="Proteomes" id="UP001230051"/>
    </source>
</evidence>
<keyword evidence="2" id="KW-1185">Reference proteome</keyword>
<organism evidence="1 2">
    <name type="scientific">Acipenser oxyrinchus oxyrinchus</name>
    <dbReference type="NCBI Taxonomy" id="40147"/>
    <lineage>
        <taxon>Eukaryota</taxon>
        <taxon>Metazoa</taxon>
        <taxon>Chordata</taxon>
        <taxon>Craniata</taxon>
        <taxon>Vertebrata</taxon>
        <taxon>Euteleostomi</taxon>
        <taxon>Actinopterygii</taxon>
        <taxon>Chondrostei</taxon>
        <taxon>Acipenseriformes</taxon>
        <taxon>Acipenseridae</taxon>
        <taxon>Acipenser</taxon>
    </lineage>
</organism>
<name>A0AAD8FR50_ACIOX</name>
<dbReference type="EMBL" id="JAGXEW010000742">
    <property type="protein sequence ID" value="KAK1135368.1"/>
    <property type="molecule type" value="Genomic_DNA"/>
</dbReference>
<accession>A0AAD8FR50</accession>
<dbReference type="AlphaFoldDB" id="A0AAD8FR50"/>
<sequence length="118" mass="12378">MKRCPESLTALESEEVLQEEMCSSPTVWAGESNGVPIVGSSKASVELAWALAKGDWELVKKIQNDILMQATGMVTPIGMESSSAAASSAASQSAGKPVAEEIPADRVLQFVSEAPVNK</sequence>
<proteinExistence type="predicted"/>
<dbReference type="Proteomes" id="UP001230051">
    <property type="component" value="Unassembled WGS sequence"/>
</dbReference>
<reference evidence="1" key="1">
    <citation type="submission" date="2022-02" db="EMBL/GenBank/DDBJ databases">
        <title>Atlantic sturgeon de novo genome assembly.</title>
        <authorList>
            <person name="Stock M."/>
            <person name="Klopp C."/>
            <person name="Guiguen Y."/>
            <person name="Cabau C."/>
            <person name="Parinello H."/>
            <person name="Santidrian Yebra-Pimentel E."/>
            <person name="Kuhl H."/>
            <person name="Dirks R.P."/>
            <person name="Guessner J."/>
            <person name="Wuertz S."/>
            <person name="Du K."/>
            <person name="Schartl M."/>
        </authorList>
    </citation>
    <scope>NUCLEOTIDE SEQUENCE</scope>
    <source>
        <strain evidence="1">STURGEONOMICS-FGT-2020</strain>
        <tissue evidence="1">Whole blood</tissue>
    </source>
</reference>
<evidence type="ECO:0000313" key="1">
    <source>
        <dbReference type="EMBL" id="KAK1135368.1"/>
    </source>
</evidence>
<protein>
    <submittedName>
        <fullName evidence="1">Uncharacterized protein</fullName>
    </submittedName>
</protein>
<gene>
    <name evidence="1" type="ORF">AOXY_G38115</name>
</gene>
<comment type="caution">
    <text evidence="1">The sequence shown here is derived from an EMBL/GenBank/DDBJ whole genome shotgun (WGS) entry which is preliminary data.</text>
</comment>